<dbReference type="InterPro" id="IPR003661">
    <property type="entry name" value="HisK_dim/P_dom"/>
</dbReference>
<evidence type="ECO:0000256" key="5">
    <source>
        <dbReference type="ARBA" id="ARBA00022777"/>
    </source>
</evidence>
<evidence type="ECO:0000256" key="3">
    <source>
        <dbReference type="ARBA" id="ARBA00022553"/>
    </source>
</evidence>
<feature type="transmembrane region" description="Helical" evidence="7">
    <location>
        <begin position="20"/>
        <end position="40"/>
    </location>
</feature>
<sequence length="526" mass="59351">MLKSVHENRTRSLERRSWWLWLAAFALLFSLTVTIPALYLPLIDLLGVQNDAEHWVREGYNVFVGLGGLMTLFCLFTVNKQAELHRVRAQLEREVREHDDVRNRLSEVSALFTLATTLNLHLRLEVVLEIIVRRVVSTLRAQQASIMLYNPESGVLETRATYGLESEFARNAKARLGEGIAGWVAERKEALLLGPDERNKDFTRHYKSNRNITSALSLPLRVGDRCVGVLNVNRINHPDSFQEHHRETLRLFAEHVGAVIERAETLERLAKRTQVLEESNLQLSELNRVKDVFLSTATHELKTPLTSVIAYAELLEHHEGRLGPEQQSEFLRRLRNEARRLLGLIDDILDLQRIETGKLVIERVPVTLDTIVEASLETTTPIADKYKVAMRSALAADPPMLEVDEVKMRQVVVNLLVNAIKFSPEGSTIEIRTLREEDFAVLEVEDHGPGVRPEDSAHIFALFGQGVRDRESTRTAGLGIGLHLVRRLTELQGGHVGVNSTAGRGSTFWVRIPLPVTPALKVRMAA</sequence>
<keyword evidence="7" id="KW-0472">Membrane</keyword>
<evidence type="ECO:0000256" key="1">
    <source>
        <dbReference type="ARBA" id="ARBA00000085"/>
    </source>
</evidence>
<dbReference type="SMART" id="SM00065">
    <property type="entry name" value="GAF"/>
    <property type="match status" value="1"/>
</dbReference>
<feature type="domain" description="Histidine kinase" evidence="8">
    <location>
        <begin position="296"/>
        <end position="516"/>
    </location>
</feature>
<evidence type="ECO:0000256" key="2">
    <source>
        <dbReference type="ARBA" id="ARBA00012438"/>
    </source>
</evidence>
<dbReference type="EC" id="2.7.13.3" evidence="2"/>
<dbReference type="FunFam" id="3.30.565.10:FF:000006">
    <property type="entry name" value="Sensor histidine kinase WalK"/>
    <property type="match status" value="1"/>
</dbReference>
<dbReference type="SMART" id="SM00388">
    <property type="entry name" value="HisKA"/>
    <property type="match status" value="1"/>
</dbReference>
<dbReference type="InterPro" id="IPR036097">
    <property type="entry name" value="HisK_dim/P_sf"/>
</dbReference>
<evidence type="ECO:0000256" key="4">
    <source>
        <dbReference type="ARBA" id="ARBA00022679"/>
    </source>
</evidence>
<organism evidence="9 10">
    <name type="scientific">Eiseniibacteriota bacterium</name>
    <dbReference type="NCBI Taxonomy" id="2212470"/>
    <lineage>
        <taxon>Bacteria</taxon>
        <taxon>Candidatus Eiseniibacteriota</taxon>
    </lineage>
</organism>
<dbReference type="SUPFAM" id="SSF55781">
    <property type="entry name" value="GAF domain-like"/>
    <property type="match status" value="1"/>
</dbReference>
<protein>
    <recommendedName>
        <fullName evidence="2">histidine kinase</fullName>
        <ecNumber evidence="2">2.7.13.3</ecNumber>
    </recommendedName>
</protein>
<dbReference type="PROSITE" id="PS50109">
    <property type="entry name" value="HIS_KIN"/>
    <property type="match status" value="1"/>
</dbReference>
<dbReference type="InterPro" id="IPR029016">
    <property type="entry name" value="GAF-like_dom_sf"/>
</dbReference>
<evidence type="ECO:0000313" key="9">
    <source>
        <dbReference type="EMBL" id="NOT33339.1"/>
    </source>
</evidence>
<dbReference type="PANTHER" id="PTHR43711">
    <property type="entry name" value="TWO-COMPONENT HISTIDINE KINASE"/>
    <property type="match status" value="1"/>
</dbReference>
<feature type="transmembrane region" description="Helical" evidence="7">
    <location>
        <begin position="60"/>
        <end position="78"/>
    </location>
</feature>
<dbReference type="GO" id="GO:0000155">
    <property type="term" value="F:phosphorelay sensor kinase activity"/>
    <property type="evidence" value="ECO:0007669"/>
    <property type="project" value="InterPro"/>
</dbReference>
<dbReference type="SUPFAM" id="SSF47384">
    <property type="entry name" value="Homodimeric domain of signal transducing histidine kinase"/>
    <property type="match status" value="1"/>
</dbReference>
<dbReference type="InterPro" id="IPR036890">
    <property type="entry name" value="HATPase_C_sf"/>
</dbReference>
<dbReference type="InterPro" id="IPR003594">
    <property type="entry name" value="HATPase_dom"/>
</dbReference>
<evidence type="ECO:0000256" key="7">
    <source>
        <dbReference type="SAM" id="Phobius"/>
    </source>
</evidence>
<dbReference type="PANTHER" id="PTHR43711:SF1">
    <property type="entry name" value="HISTIDINE KINASE 1"/>
    <property type="match status" value="1"/>
</dbReference>
<dbReference type="Proteomes" id="UP000580839">
    <property type="component" value="Unassembled WGS sequence"/>
</dbReference>
<dbReference type="InterPro" id="IPR005467">
    <property type="entry name" value="His_kinase_dom"/>
</dbReference>
<dbReference type="CDD" id="cd00075">
    <property type="entry name" value="HATPase"/>
    <property type="match status" value="1"/>
</dbReference>
<evidence type="ECO:0000313" key="10">
    <source>
        <dbReference type="Proteomes" id="UP000580839"/>
    </source>
</evidence>
<dbReference type="EMBL" id="JABFRW010000043">
    <property type="protein sequence ID" value="NOT33339.1"/>
    <property type="molecule type" value="Genomic_DNA"/>
</dbReference>
<dbReference type="Pfam" id="PF13185">
    <property type="entry name" value="GAF_2"/>
    <property type="match status" value="1"/>
</dbReference>
<keyword evidence="7" id="KW-1133">Transmembrane helix</keyword>
<accession>A0A849SW03</accession>
<keyword evidence="3" id="KW-0597">Phosphoprotein</keyword>
<dbReference type="Pfam" id="PF02518">
    <property type="entry name" value="HATPase_c"/>
    <property type="match status" value="1"/>
</dbReference>
<keyword evidence="5" id="KW-0418">Kinase</keyword>
<keyword evidence="7" id="KW-0812">Transmembrane</keyword>
<dbReference type="InterPro" id="IPR003018">
    <property type="entry name" value="GAF"/>
</dbReference>
<dbReference type="PRINTS" id="PR00344">
    <property type="entry name" value="BCTRLSENSOR"/>
</dbReference>
<keyword evidence="6" id="KW-0902">Two-component regulatory system</keyword>
<comment type="catalytic activity">
    <reaction evidence="1">
        <text>ATP + protein L-histidine = ADP + protein N-phospho-L-histidine.</text>
        <dbReference type="EC" id="2.7.13.3"/>
    </reaction>
</comment>
<reference evidence="9 10" key="1">
    <citation type="submission" date="2020-04" db="EMBL/GenBank/DDBJ databases">
        <title>Metagenomic profiling of ammonia- and methane-oxidizing microorganisms in a Dutch drinking water treatment plant.</title>
        <authorList>
            <person name="Poghosyan L."/>
            <person name="Leucker S."/>
        </authorList>
    </citation>
    <scope>NUCLEOTIDE SEQUENCE [LARGE SCALE GENOMIC DNA]</scope>
    <source>
        <strain evidence="9">S-RSF-IL-03</strain>
    </source>
</reference>
<evidence type="ECO:0000259" key="8">
    <source>
        <dbReference type="PROSITE" id="PS50109"/>
    </source>
</evidence>
<dbReference type="CDD" id="cd00082">
    <property type="entry name" value="HisKA"/>
    <property type="match status" value="1"/>
</dbReference>
<dbReference type="SUPFAM" id="SSF55874">
    <property type="entry name" value="ATPase domain of HSP90 chaperone/DNA topoisomerase II/histidine kinase"/>
    <property type="match status" value="1"/>
</dbReference>
<comment type="caution">
    <text evidence="9">The sequence shown here is derived from an EMBL/GenBank/DDBJ whole genome shotgun (WGS) entry which is preliminary data.</text>
</comment>
<dbReference type="InterPro" id="IPR050736">
    <property type="entry name" value="Sensor_HK_Regulatory"/>
</dbReference>
<dbReference type="AlphaFoldDB" id="A0A849SW03"/>
<gene>
    <name evidence="9" type="ORF">HOP12_04120</name>
</gene>
<evidence type="ECO:0000256" key="6">
    <source>
        <dbReference type="ARBA" id="ARBA00023012"/>
    </source>
</evidence>
<dbReference type="Gene3D" id="1.10.287.130">
    <property type="match status" value="1"/>
</dbReference>
<dbReference type="Pfam" id="PF00512">
    <property type="entry name" value="HisKA"/>
    <property type="match status" value="1"/>
</dbReference>
<dbReference type="Gene3D" id="3.30.450.40">
    <property type="match status" value="1"/>
</dbReference>
<proteinExistence type="predicted"/>
<keyword evidence="4" id="KW-0808">Transferase</keyword>
<dbReference type="Gene3D" id="3.30.565.10">
    <property type="entry name" value="Histidine kinase-like ATPase, C-terminal domain"/>
    <property type="match status" value="1"/>
</dbReference>
<dbReference type="InterPro" id="IPR004358">
    <property type="entry name" value="Sig_transdc_His_kin-like_C"/>
</dbReference>
<dbReference type="SMART" id="SM00387">
    <property type="entry name" value="HATPase_c"/>
    <property type="match status" value="1"/>
</dbReference>
<name>A0A849SW03_UNCEI</name>